<dbReference type="Proteomes" id="UP001161017">
    <property type="component" value="Unassembled WGS sequence"/>
</dbReference>
<feature type="region of interest" description="Disordered" evidence="1">
    <location>
        <begin position="220"/>
        <end position="261"/>
    </location>
</feature>
<evidence type="ECO:0000313" key="4">
    <source>
        <dbReference type="Proteomes" id="UP001161017"/>
    </source>
</evidence>
<dbReference type="GO" id="GO:0006891">
    <property type="term" value="P:intra-Golgi vesicle-mediated transport"/>
    <property type="evidence" value="ECO:0007669"/>
    <property type="project" value="InterPro"/>
</dbReference>
<comment type="caution">
    <text evidence="3">The sequence shown here is derived from an EMBL/GenBank/DDBJ whole genome shotgun (WGS) entry which is preliminary data.</text>
</comment>
<proteinExistence type="predicted"/>
<feature type="compositionally biased region" description="Polar residues" evidence="1">
    <location>
        <begin position="225"/>
        <end position="237"/>
    </location>
</feature>
<evidence type="ECO:0000259" key="2">
    <source>
        <dbReference type="Pfam" id="PF12735"/>
    </source>
</evidence>
<evidence type="ECO:0000256" key="1">
    <source>
        <dbReference type="SAM" id="MobiDB-lite"/>
    </source>
</evidence>
<dbReference type="PANTHER" id="PTHR28159">
    <property type="entry name" value="TRAFFICKING PROTEIN PARTICLE COMPLEX II-SPECIFIC SUBUNIT 65"/>
    <property type="match status" value="1"/>
</dbReference>
<feature type="domain" description="Trafficking protein particle complex II-specific subunit 65 IgD3" evidence="2">
    <location>
        <begin position="254"/>
        <end position="368"/>
    </location>
</feature>
<dbReference type="Pfam" id="PF12735">
    <property type="entry name" value="IgD3_Trs65"/>
    <property type="match status" value="1"/>
</dbReference>
<reference evidence="3" key="1">
    <citation type="journal article" date="2023" name="Genome Biol. Evol.">
        <title>First Whole Genome Sequence and Flow Cytometry Genome Size Data for the Lichen-Forming Fungus Ramalina farinacea (Ascomycota).</title>
        <authorList>
            <person name="Llewellyn T."/>
            <person name="Mian S."/>
            <person name="Hill R."/>
            <person name="Leitch I.J."/>
            <person name="Gaya E."/>
        </authorList>
    </citation>
    <scope>NUCLEOTIDE SEQUENCE</scope>
    <source>
        <strain evidence="3">LIQ254RAFAR</strain>
    </source>
</reference>
<dbReference type="PANTHER" id="PTHR28159:SF1">
    <property type="entry name" value="TRAFFICKING PROTEIN PARTICLE COMPLEX II-SPECIFIC SUBUNIT 65"/>
    <property type="match status" value="1"/>
</dbReference>
<sequence length="368" mass="39402">MINFKASAALQPEKHRIKEILSNPYVTRGSPASENVLEPLKGLVGASGQAPSLSAARLRSIQPVGENPLLRESPLKVDVPPAFRALPAISSRIRYQRPVQASKDPSVIAHLDLETAPFSRSDVELTKVNVELPGGSAEGLGEAQIPTLPLRCSPRDKVVFLRRLTLNHFQQGLETGMARPLDIMVDAIVQVSQNCKPVIQMRWKTVVDFAASLNPASSDAAHAMQQASKPATQQGIESFTDRAGVPQSTQRRGQGETRRQGVSIDSLGVMMTFTAPSKVHVGEPFAWDVLVFNKSSDVQRLAIVSVPESIVGHNKGHLATASSGSMKSGEDSGPANAVIDENLLYAMQESSLSPPSGLVSLTSRVEVG</sequence>
<keyword evidence="4" id="KW-1185">Reference proteome</keyword>
<evidence type="ECO:0000313" key="3">
    <source>
        <dbReference type="EMBL" id="MDI1490712.1"/>
    </source>
</evidence>
<dbReference type="GO" id="GO:1990071">
    <property type="term" value="C:TRAPPII protein complex"/>
    <property type="evidence" value="ECO:0007669"/>
    <property type="project" value="InterPro"/>
</dbReference>
<organism evidence="3 4">
    <name type="scientific">Ramalina farinacea</name>
    <dbReference type="NCBI Taxonomy" id="258253"/>
    <lineage>
        <taxon>Eukaryota</taxon>
        <taxon>Fungi</taxon>
        <taxon>Dikarya</taxon>
        <taxon>Ascomycota</taxon>
        <taxon>Pezizomycotina</taxon>
        <taxon>Lecanoromycetes</taxon>
        <taxon>OSLEUM clade</taxon>
        <taxon>Lecanoromycetidae</taxon>
        <taxon>Lecanorales</taxon>
        <taxon>Lecanorineae</taxon>
        <taxon>Ramalinaceae</taxon>
        <taxon>Ramalina</taxon>
    </lineage>
</organism>
<name>A0AA43TZX0_9LECA</name>
<gene>
    <name evidence="3" type="ORF">OHK93_001916</name>
</gene>
<protein>
    <recommendedName>
        <fullName evidence="2">Trafficking protein particle complex II-specific subunit 65 IgD3 domain-containing protein</fullName>
    </recommendedName>
</protein>
<dbReference type="InterPro" id="IPR024662">
    <property type="entry name" value="Trs65"/>
</dbReference>
<dbReference type="InterPro" id="IPR055420">
    <property type="entry name" value="IgD3_Trs65"/>
</dbReference>
<accession>A0AA43TZX0</accession>
<dbReference type="AlphaFoldDB" id="A0AA43TZX0"/>
<dbReference type="GO" id="GO:0005802">
    <property type="term" value="C:trans-Golgi network"/>
    <property type="evidence" value="ECO:0007669"/>
    <property type="project" value="TreeGrafter"/>
</dbReference>
<dbReference type="EMBL" id="JAPUFD010000012">
    <property type="protein sequence ID" value="MDI1490712.1"/>
    <property type="molecule type" value="Genomic_DNA"/>
</dbReference>